<gene>
    <name evidence="1" type="ORF">PXEA_LOCUS19824</name>
</gene>
<protein>
    <submittedName>
        <fullName evidence="1">Uncharacterized protein</fullName>
    </submittedName>
</protein>
<organism evidence="1 2">
    <name type="scientific">Protopolystoma xenopodis</name>
    <dbReference type="NCBI Taxonomy" id="117903"/>
    <lineage>
        <taxon>Eukaryota</taxon>
        <taxon>Metazoa</taxon>
        <taxon>Spiralia</taxon>
        <taxon>Lophotrochozoa</taxon>
        <taxon>Platyhelminthes</taxon>
        <taxon>Monogenea</taxon>
        <taxon>Polyopisthocotylea</taxon>
        <taxon>Polystomatidea</taxon>
        <taxon>Polystomatidae</taxon>
        <taxon>Protopolystoma</taxon>
    </lineage>
</organism>
<accession>A0A3S5CPR2</accession>
<dbReference type="EMBL" id="CAAALY010079901">
    <property type="protein sequence ID" value="VEL26384.1"/>
    <property type="molecule type" value="Genomic_DNA"/>
</dbReference>
<dbReference type="AlphaFoldDB" id="A0A3S5CPR2"/>
<reference evidence="1" key="1">
    <citation type="submission" date="2018-11" db="EMBL/GenBank/DDBJ databases">
        <authorList>
            <consortium name="Pathogen Informatics"/>
        </authorList>
    </citation>
    <scope>NUCLEOTIDE SEQUENCE</scope>
</reference>
<keyword evidence="2" id="KW-1185">Reference proteome</keyword>
<evidence type="ECO:0000313" key="2">
    <source>
        <dbReference type="Proteomes" id="UP000784294"/>
    </source>
</evidence>
<name>A0A3S5CPR2_9PLAT</name>
<dbReference type="Proteomes" id="UP000784294">
    <property type="component" value="Unassembled WGS sequence"/>
</dbReference>
<comment type="caution">
    <text evidence="1">The sequence shown here is derived from an EMBL/GenBank/DDBJ whole genome shotgun (WGS) entry which is preliminary data.</text>
</comment>
<sequence length="68" mass="7827">MRFRQWRTTSTIPSRSRPEFLDALQLVGSPFLCLCTWMKTVPNDTLGLLSANSLKQHFTYLHTTMPLA</sequence>
<evidence type="ECO:0000313" key="1">
    <source>
        <dbReference type="EMBL" id="VEL26384.1"/>
    </source>
</evidence>
<proteinExistence type="predicted"/>